<sequence>MTVYTTEWTMTSDITPETAYRDLEGAAPDTWRLSWLSDRRLTRAQALAGMELDELFSDPDGVHDRMVQAQLDIRADQLGMLRDQALIRLAKSMAERLSSDLPDGPTPPGPNPCGPRSPHTGHSKHHVIDLPLEPPRATRVALSDS</sequence>
<dbReference type="Proteomes" id="UP001500603">
    <property type="component" value="Unassembled WGS sequence"/>
</dbReference>
<name>A0ABP9K6N7_9NOCA</name>
<gene>
    <name evidence="2" type="ORF">GCM10023318_22200</name>
</gene>
<comment type="caution">
    <text evidence="2">The sequence shown here is derived from an EMBL/GenBank/DDBJ whole genome shotgun (WGS) entry which is preliminary data.</text>
</comment>
<proteinExistence type="predicted"/>
<protein>
    <recommendedName>
        <fullName evidence="4">DUF222 domain-containing protein</fullName>
    </recommendedName>
</protein>
<feature type="compositionally biased region" description="Pro residues" evidence="1">
    <location>
        <begin position="104"/>
        <end position="115"/>
    </location>
</feature>
<reference evidence="3" key="1">
    <citation type="journal article" date="2019" name="Int. J. Syst. Evol. Microbiol.">
        <title>The Global Catalogue of Microorganisms (GCM) 10K type strain sequencing project: providing services to taxonomists for standard genome sequencing and annotation.</title>
        <authorList>
            <consortium name="The Broad Institute Genomics Platform"/>
            <consortium name="The Broad Institute Genome Sequencing Center for Infectious Disease"/>
            <person name="Wu L."/>
            <person name="Ma J."/>
        </authorList>
    </citation>
    <scope>NUCLEOTIDE SEQUENCE [LARGE SCALE GENOMIC DNA]</scope>
    <source>
        <strain evidence="3">JCM 18298</strain>
    </source>
</reference>
<evidence type="ECO:0008006" key="4">
    <source>
        <dbReference type="Google" id="ProtNLM"/>
    </source>
</evidence>
<dbReference type="EMBL" id="BAABJM010000002">
    <property type="protein sequence ID" value="GAA5051155.1"/>
    <property type="molecule type" value="Genomic_DNA"/>
</dbReference>
<organism evidence="2 3">
    <name type="scientific">Nocardia callitridis</name>
    <dbReference type="NCBI Taxonomy" id="648753"/>
    <lineage>
        <taxon>Bacteria</taxon>
        <taxon>Bacillati</taxon>
        <taxon>Actinomycetota</taxon>
        <taxon>Actinomycetes</taxon>
        <taxon>Mycobacteriales</taxon>
        <taxon>Nocardiaceae</taxon>
        <taxon>Nocardia</taxon>
    </lineage>
</organism>
<evidence type="ECO:0000313" key="3">
    <source>
        <dbReference type="Proteomes" id="UP001500603"/>
    </source>
</evidence>
<evidence type="ECO:0000313" key="2">
    <source>
        <dbReference type="EMBL" id="GAA5051155.1"/>
    </source>
</evidence>
<accession>A0ABP9K6N7</accession>
<feature type="region of interest" description="Disordered" evidence="1">
    <location>
        <begin position="97"/>
        <end position="145"/>
    </location>
</feature>
<dbReference type="RefSeq" id="WP_345495169.1">
    <property type="nucleotide sequence ID" value="NZ_BAABJM010000002.1"/>
</dbReference>
<evidence type="ECO:0000256" key="1">
    <source>
        <dbReference type="SAM" id="MobiDB-lite"/>
    </source>
</evidence>
<keyword evidence="3" id="KW-1185">Reference proteome</keyword>